<keyword evidence="1" id="KW-0472">Membrane</keyword>
<organism evidence="2 3">
    <name type="scientific">Natronosporangium hydrolyticum</name>
    <dbReference type="NCBI Taxonomy" id="2811111"/>
    <lineage>
        <taxon>Bacteria</taxon>
        <taxon>Bacillati</taxon>
        <taxon>Actinomycetota</taxon>
        <taxon>Actinomycetes</taxon>
        <taxon>Micromonosporales</taxon>
        <taxon>Micromonosporaceae</taxon>
        <taxon>Natronosporangium</taxon>
    </lineage>
</organism>
<feature type="transmembrane region" description="Helical" evidence="1">
    <location>
        <begin position="19"/>
        <end position="36"/>
    </location>
</feature>
<sequence>MAEQEVTAPDQHKPTNLKLARIGGIASIIALLSMAQPFNNHVSVADDFWLLLTAAIIAAMLIGDVVLRRVGLRP</sequence>
<proteinExistence type="predicted"/>
<dbReference type="RefSeq" id="WP_239675597.1">
    <property type="nucleotide sequence ID" value="NZ_CP070499.1"/>
</dbReference>
<evidence type="ECO:0000313" key="2">
    <source>
        <dbReference type="EMBL" id="QSB13501.1"/>
    </source>
</evidence>
<keyword evidence="1" id="KW-0812">Transmembrane</keyword>
<dbReference type="Proteomes" id="UP000662857">
    <property type="component" value="Chromosome"/>
</dbReference>
<reference evidence="2" key="1">
    <citation type="submission" date="2021-02" db="EMBL/GenBank/DDBJ databases">
        <title>Natrosporangium hydrolyticum gen. nov., sp. nov, a haloalkaliphilic actinobacterium from a soda solonchak soil.</title>
        <authorList>
            <person name="Sorokin D.Y."/>
            <person name="Khijniak T.V."/>
            <person name="Zakharycheva A.P."/>
            <person name="Boueva O.V."/>
            <person name="Ariskina E.V."/>
            <person name="Hahnke R.L."/>
            <person name="Bunk B."/>
            <person name="Sproer C."/>
            <person name="Schumann P."/>
            <person name="Evtushenko L.I."/>
            <person name="Kublanov I.V."/>
        </authorList>
    </citation>
    <scope>NUCLEOTIDE SEQUENCE</scope>
    <source>
        <strain evidence="2">DSM 106523</strain>
    </source>
</reference>
<dbReference type="KEGG" id="nhy:JQS43_18140"/>
<protein>
    <recommendedName>
        <fullName evidence="4">DUF2631 domain-containing protein</fullName>
    </recommendedName>
</protein>
<evidence type="ECO:0000313" key="3">
    <source>
        <dbReference type="Proteomes" id="UP000662857"/>
    </source>
</evidence>
<evidence type="ECO:0008006" key="4">
    <source>
        <dbReference type="Google" id="ProtNLM"/>
    </source>
</evidence>
<gene>
    <name evidence="2" type="ORF">JQS43_18140</name>
</gene>
<feature type="transmembrane region" description="Helical" evidence="1">
    <location>
        <begin position="48"/>
        <end position="67"/>
    </location>
</feature>
<name>A0A895Y827_9ACTN</name>
<accession>A0A895Y827</accession>
<keyword evidence="3" id="KW-1185">Reference proteome</keyword>
<evidence type="ECO:0000256" key="1">
    <source>
        <dbReference type="SAM" id="Phobius"/>
    </source>
</evidence>
<dbReference type="EMBL" id="CP070499">
    <property type="protein sequence ID" value="QSB13501.1"/>
    <property type="molecule type" value="Genomic_DNA"/>
</dbReference>
<dbReference type="AlphaFoldDB" id="A0A895Y827"/>
<keyword evidence="1" id="KW-1133">Transmembrane helix</keyword>